<keyword evidence="3 4" id="KW-0687">Ribonucleoprotein</keyword>
<dbReference type="PIRSF" id="PIRSF002134">
    <property type="entry name" value="Ribosomal_S13"/>
    <property type="match status" value="1"/>
</dbReference>
<dbReference type="InterPro" id="IPR027437">
    <property type="entry name" value="Rbsml_uS13_C"/>
</dbReference>
<gene>
    <name evidence="5" type="primary">rps13</name>
</gene>
<evidence type="ECO:0000256" key="1">
    <source>
        <dbReference type="ARBA" id="ARBA00008080"/>
    </source>
</evidence>
<dbReference type="SUPFAM" id="SSF46946">
    <property type="entry name" value="S13-like H2TH domain"/>
    <property type="match status" value="1"/>
</dbReference>
<evidence type="ECO:0000256" key="4">
    <source>
        <dbReference type="RuleBase" id="RU003830"/>
    </source>
</evidence>
<dbReference type="Pfam" id="PF00416">
    <property type="entry name" value="Ribosomal_S13"/>
    <property type="match status" value="1"/>
</dbReference>
<dbReference type="Gene3D" id="4.10.910.10">
    <property type="entry name" value="30s ribosomal protein s13, domain 2"/>
    <property type="match status" value="1"/>
</dbReference>
<dbReference type="Gene3D" id="1.10.8.50">
    <property type="match status" value="1"/>
</dbReference>
<evidence type="ECO:0000313" key="5">
    <source>
        <dbReference type="EMBL" id="ACH86064.1"/>
    </source>
</evidence>
<evidence type="ECO:0000256" key="2">
    <source>
        <dbReference type="ARBA" id="ARBA00022980"/>
    </source>
</evidence>
<dbReference type="RefSeq" id="YP_002221383.1">
    <property type="nucleotide sequence ID" value="NC_011213.1"/>
</dbReference>
<keyword evidence="5" id="KW-0496">Mitochondrion</keyword>
<dbReference type="AlphaFoldDB" id="B5SQ73"/>
<dbReference type="GO" id="GO:0003723">
    <property type="term" value="F:RNA binding"/>
    <property type="evidence" value="ECO:0007669"/>
    <property type="project" value="InterPro"/>
</dbReference>
<dbReference type="PANTHER" id="PTHR10871:SF1">
    <property type="entry name" value="SMALL RIBOSOMAL SUBUNIT PROTEIN US13M"/>
    <property type="match status" value="1"/>
</dbReference>
<dbReference type="GO" id="GO:0006412">
    <property type="term" value="P:translation"/>
    <property type="evidence" value="ECO:0007669"/>
    <property type="project" value="InterPro"/>
</dbReference>
<comment type="similarity">
    <text evidence="1 4">Belongs to the universal ribosomal protein uS13 family.</text>
</comment>
<reference evidence="5" key="1">
    <citation type="journal article" date="2008" name="Curr. Biol.">
        <title>Organelles in Blastocystis that blur the distinction between mitochondria and hydrogenosomes.</title>
        <authorList>
            <person name="Stechmann A."/>
            <person name="Hamblin K."/>
            <person name="Perez-Brocal V."/>
            <person name="Gaston D."/>
            <person name="Richmond G.S."/>
            <person name="van der Giezen M."/>
            <person name="Clark C.G."/>
            <person name="Roger A.J."/>
        </authorList>
    </citation>
    <scope>NUCLEOTIDE SEQUENCE</scope>
    <source>
        <strain evidence="5">NandII</strain>
    </source>
</reference>
<dbReference type="EMBL" id="EF494740">
    <property type="protein sequence ID" value="ACH86064.1"/>
    <property type="molecule type" value="Genomic_DNA"/>
</dbReference>
<evidence type="ECO:0000256" key="3">
    <source>
        <dbReference type="ARBA" id="ARBA00023274"/>
    </source>
</evidence>
<protein>
    <submittedName>
        <fullName evidence="5">Ribosomal protein S13</fullName>
    </submittedName>
</protein>
<dbReference type="PROSITE" id="PS50159">
    <property type="entry name" value="RIBOSOMAL_S13_2"/>
    <property type="match status" value="1"/>
</dbReference>
<geneLocation type="mitochondrion" evidence="5"/>
<sequence>MYINNNIFNFKNKKLILVLNKIYGINTEQAKYILKNLGINTNISVNDLTQPLLKQINEFLIKKNYIINKDLQYKTNNNIKFKSLINTYKGFRLKNKLPCHGQNTHSNGKTAKKNV</sequence>
<dbReference type="InterPro" id="IPR010979">
    <property type="entry name" value="Ribosomal_uS13-like_H2TH"/>
</dbReference>
<dbReference type="GO" id="GO:0003735">
    <property type="term" value="F:structural constituent of ribosome"/>
    <property type="evidence" value="ECO:0007669"/>
    <property type="project" value="InterPro"/>
</dbReference>
<accession>B5SQ73</accession>
<name>B5SQ73_BLAHN</name>
<keyword evidence="2 4" id="KW-0689">Ribosomal protein</keyword>
<proteinExistence type="inferred from homology"/>
<dbReference type="InterPro" id="IPR001892">
    <property type="entry name" value="Ribosomal_uS13"/>
</dbReference>
<organism evidence="5">
    <name type="scientific">Blastocystis sp. subtype 1 (strain ATCC 50177 / NandII)</name>
    <dbReference type="NCBI Taxonomy" id="478820"/>
    <lineage>
        <taxon>Eukaryota</taxon>
        <taxon>Sar</taxon>
        <taxon>Stramenopiles</taxon>
        <taxon>Bigyra</taxon>
        <taxon>Opalozoa</taxon>
        <taxon>Opalinata</taxon>
        <taxon>Blastocystidae</taxon>
        <taxon>Blastocystis</taxon>
    </lineage>
</organism>
<dbReference type="GO" id="GO:0015935">
    <property type="term" value="C:small ribosomal subunit"/>
    <property type="evidence" value="ECO:0007669"/>
    <property type="project" value="TreeGrafter"/>
</dbReference>
<reference evidence="5" key="2">
    <citation type="journal article" date="2016" name="Genome Biol. Evol.">
        <title>Blastocystis mitochondrial genomes appear to show multiple independent gains and losses of start and stop codons.</title>
        <authorList>
            <person name="Jacob A.S."/>
            <person name="Andersen L.O."/>
            <person name="Pavinski Bitar P."/>
            <person name="Richards V.P."/>
            <person name="Shah S."/>
            <person name="Stanhope M.J."/>
            <person name="Stensvold C.R."/>
            <person name="Clark C.G."/>
        </authorList>
    </citation>
    <scope>NUCLEOTIDE SEQUENCE</scope>
    <source>
        <strain evidence="5">NandII</strain>
    </source>
</reference>
<dbReference type="PANTHER" id="PTHR10871">
    <property type="entry name" value="30S RIBOSOMAL PROTEIN S13/40S RIBOSOMAL PROTEIN S18"/>
    <property type="match status" value="1"/>
</dbReference>
<dbReference type="GeneID" id="6879815"/>
<dbReference type="GO" id="GO:0005739">
    <property type="term" value="C:mitochondrion"/>
    <property type="evidence" value="ECO:0007669"/>
    <property type="project" value="TreeGrafter"/>
</dbReference>